<evidence type="ECO:0000313" key="1">
    <source>
        <dbReference type="EMBL" id="CAG9533078.1"/>
    </source>
</evidence>
<evidence type="ECO:0000313" key="2">
    <source>
        <dbReference type="Proteomes" id="UP000746747"/>
    </source>
</evidence>
<accession>A0A8J2M023</accession>
<dbReference type="AlphaFoldDB" id="A0A8J2M023"/>
<protein>
    <submittedName>
        <fullName evidence="1">Uncharacterized protein</fullName>
    </submittedName>
</protein>
<dbReference type="Proteomes" id="UP000746747">
    <property type="component" value="Unassembled WGS sequence"/>
</dbReference>
<gene>
    <name evidence="1" type="ORF">CJOHNSTONI_LOCUS3336</name>
</gene>
<keyword evidence="2" id="KW-1185">Reference proteome</keyword>
<name>A0A8J2M023_9BILA</name>
<organism evidence="1 2">
    <name type="scientific">Cercopithifilaria johnstoni</name>
    <dbReference type="NCBI Taxonomy" id="2874296"/>
    <lineage>
        <taxon>Eukaryota</taxon>
        <taxon>Metazoa</taxon>
        <taxon>Ecdysozoa</taxon>
        <taxon>Nematoda</taxon>
        <taxon>Chromadorea</taxon>
        <taxon>Rhabditida</taxon>
        <taxon>Spirurina</taxon>
        <taxon>Spiruromorpha</taxon>
        <taxon>Filarioidea</taxon>
        <taxon>Onchocercidae</taxon>
        <taxon>Cercopithifilaria</taxon>
    </lineage>
</organism>
<dbReference type="EMBL" id="CAKAEH010001193">
    <property type="protein sequence ID" value="CAG9533078.1"/>
    <property type="molecule type" value="Genomic_DNA"/>
</dbReference>
<sequence>MPTDLDHSKIYDDKLLTRVSSMLHPDSFNCCDEDASKLGTISNPVRYCGAHFEKAWFDLALPHQNRPNF</sequence>
<reference evidence="1" key="1">
    <citation type="submission" date="2021-09" db="EMBL/GenBank/DDBJ databases">
        <authorList>
            <consortium name="Pathogen Informatics"/>
        </authorList>
    </citation>
    <scope>NUCLEOTIDE SEQUENCE</scope>
</reference>
<proteinExistence type="predicted"/>
<comment type="caution">
    <text evidence="1">The sequence shown here is derived from an EMBL/GenBank/DDBJ whole genome shotgun (WGS) entry which is preliminary data.</text>
</comment>